<evidence type="ECO:0000256" key="1">
    <source>
        <dbReference type="ARBA" id="ARBA00022763"/>
    </source>
</evidence>
<name>A0A4Q9PS28_9APHY</name>
<dbReference type="Proteomes" id="UP000292082">
    <property type="component" value="Unassembled WGS sequence"/>
</dbReference>
<dbReference type="Gene3D" id="3.40.470.10">
    <property type="entry name" value="Uracil-DNA glycosylase-like domain"/>
    <property type="match status" value="1"/>
</dbReference>
<evidence type="ECO:0000313" key="6">
    <source>
        <dbReference type="EMBL" id="TBU57114.1"/>
    </source>
</evidence>
<dbReference type="GO" id="GO:0006285">
    <property type="term" value="P:base-excision repair, AP site formation"/>
    <property type="evidence" value="ECO:0007669"/>
    <property type="project" value="InterPro"/>
</dbReference>
<feature type="region of interest" description="Disordered" evidence="4">
    <location>
        <begin position="275"/>
        <end position="297"/>
    </location>
</feature>
<dbReference type="InterPro" id="IPR015637">
    <property type="entry name" value="MUG/TDG"/>
</dbReference>
<evidence type="ECO:0000256" key="2">
    <source>
        <dbReference type="ARBA" id="ARBA00022801"/>
    </source>
</evidence>
<evidence type="ECO:0000313" key="7">
    <source>
        <dbReference type="Proteomes" id="UP000292082"/>
    </source>
</evidence>
<accession>A0A4Q9PS28</accession>
<feature type="domain" description="Uracil-DNA glycosylase-like" evidence="5">
    <location>
        <begin position="137"/>
        <end position="247"/>
    </location>
</feature>
<dbReference type="CDD" id="cd10028">
    <property type="entry name" value="UDG-F2_TDG_MUG"/>
    <property type="match status" value="1"/>
</dbReference>
<evidence type="ECO:0000259" key="5">
    <source>
        <dbReference type="Pfam" id="PF03167"/>
    </source>
</evidence>
<keyword evidence="2" id="KW-0378">Hydrolase</keyword>
<evidence type="ECO:0000256" key="3">
    <source>
        <dbReference type="ARBA" id="ARBA00023204"/>
    </source>
</evidence>
<organism evidence="6 7">
    <name type="scientific">Dichomitus squalens</name>
    <dbReference type="NCBI Taxonomy" id="114155"/>
    <lineage>
        <taxon>Eukaryota</taxon>
        <taxon>Fungi</taxon>
        <taxon>Dikarya</taxon>
        <taxon>Basidiomycota</taxon>
        <taxon>Agaricomycotina</taxon>
        <taxon>Agaricomycetes</taxon>
        <taxon>Polyporales</taxon>
        <taxon>Polyporaceae</taxon>
        <taxon>Dichomitus</taxon>
    </lineage>
</organism>
<dbReference type="Pfam" id="PF03167">
    <property type="entry name" value="UDG"/>
    <property type="match status" value="1"/>
</dbReference>
<dbReference type="STRING" id="114155.A0A4Q9PS28"/>
<dbReference type="GO" id="GO:0008263">
    <property type="term" value="F:pyrimidine-specific mismatch base pair DNA N-glycosylase activity"/>
    <property type="evidence" value="ECO:0007669"/>
    <property type="project" value="TreeGrafter"/>
</dbReference>
<dbReference type="SUPFAM" id="SSF52141">
    <property type="entry name" value="Uracil-DNA glycosylase-like"/>
    <property type="match status" value="1"/>
</dbReference>
<feature type="compositionally biased region" description="Basic residues" evidence="4">
    <location>
        <begin position="96"/>
        <end position="112"/>
    </location>
</feature>
<feature type="compositionally biased region" description="Low complexity" evidence="4">
    <location>
        <begin position="275"/>
        <end position="293"/>
    </location>
</feature>
<keyword evidence="7" id="KW-1185">Reference proteome</keyword>
<feature type="compositionally biased region" description="Polar residues" evidence="4">
    <location>
        <begin position="1"/>
        <end position="10"/>
    </location>
</feature>
<proteinExistence type="predicted"/>
<reference evidence="6 7" key="1">
    <citation type="submission" date="2019-01" db="EMBL/GenBank/DDBJ databases">
        <title>Draft genome sequences of three monokaryotic isolates of the white-rot basidiomycete fungus Dichomitus squalens.</title>
        <authorList>
            <consortium name="DOE Joint Genome Institute"/>
            <person name="Lopez S.C."/>
            <person name="Andreopoulos B."/>
            <person name="Pangilinan J."/>
            <person name="Lipzen A."/>
            <person name="Riley R."/>
            <person name="Ahrendt S."/>
            <person name="Ng V."/>
            <person name="Barry K."/>
            <person name="Daum C."/>
            <person name="Grigoriev I.V."/>
            <person name="Hilden K.S."/>
            <person name="Makela M.R."/>
            <person name="de Vries R.P."/>
        </authorList>
    </citation>
    <scope>NUCLEOTIDE SEQUENCE [LARGE SCALE GENOMIC DNA]</scope>
    <source>
        <strain evidence="6 7">CBS 464.89</strain>
    </source>
</reference>
<dbReference type="PANTHER" id="PTHR12159:SF9">
    <property type="entry name" value="G_T MISMATCH-SPECIFIC THYMINE DNA GLYCOSYLASE"/>
    <property type="match status" value="1"/>
</dbReference>
<dbReference type="EMBL" id="ML145141">
    <property type="protein sequence ID" value="TBU57114.1"/>
    <property type="molecule type" value="Genomic_DNA"/>
</dbReference>
<dbReference type="PANTHER" id="PTHR12159">
    <property type="entry name" value="G/T AND G/U MISMATCH-SPECIFIC DNA GLYCOSYLASE"/>
    <property type="match status" value="1"/>
</dbReference>
<dbReference type="GO" id="GO:0004844">
    <property type="term" value="F:uracil DNA N-glycosylase activity"/>
    <property type="evidence" value="ECO:0007669"/>
    <property type="project" value="TreeGrafter"/>
</dbReference>
<dbReference type="InterPro" id="IPR036895">
    <property type="entry name" value="Uracil-DNA_glycosylase-like_sf"/>
</dbReference>
<keyword evidence="3" id="KW-0234">DNA repair</keyword>
<dbReference type="AlphaFoldDB" id="A0A4Q9PS28"/>
<sequence>MSSSVDSTESTPAAATPTQELRNKLSTFRFNEELTPSLRPSPRNHRRLVNLKCEEEEDSLPALGASDVSTTTPSRKRARSSPVEEIDEKPLESSSPKKRRTGSISPKKRKRTPGIAPTEKYAHLDGLSDHLGDDTDMLDVMFCGINPGQMSATIGHHFAHPTNHFWKCLYGSQLTDRLLNPREDGTLPKSYSLGLTNLVERPSAQAAELANTEFTAGVPALFQKIIQRRPRIVCFVGKGIWDSFIRATAPPVGPAVNSEDADIDTKFTMAVTTSVTSSSSAPDPKPPATATSTVKTRSKATVKRTVSRKAKAEPFVYDLQPYKVIHTAPDATVHETLFSVVVSTSGLVAGYQLPEKIKQFSALKKRVDELRRGTLDTSSMTVLPIPKALLN</sequence>
<protein>
    <submittedName>
        <fullName evidence="6">Uracil-DNA glycosylase-like protein</fullName>
    </submittedName>
</protein>
<dbReference type="InterPro" id="IPR005122">
    <property type="entry name" value="Uracil-DNA_glycosylase-like"/>
</dbReference>
<keyword evidence="1" id="KW-0227">DNA damage</keyword>
<feature type="region of interest" description="Disordered" evidence="4">
    <location>
        <begin position="1"/>
        <end position="121"/>
    </location>
</feature>
<gene>
    <name evidence="6" type="ORF">BD310DRAFT_853674</name>
</gene>
<evidence type="ECO:0000256" key="4">
    <source>
        <dbReference type="SAM" id="MobiDB-lite"/>
    </source>
</evidence>